<dbReference type="Pfam" id="PF01764">
    <property type="entry name" value="Lipase_3"/>
    <property type="match status" value="1"/>
</dbReference>
<keyword evidence="2" id="KW-1133">Transmembrane helix</keyword>
<dbReference type="Proteomes" id="UP000324585">
    <property type="component" value="Unassembled WGS sequence"/>
</dbReference>
<comment type="caution">
    <text evidence="4">The sequence shown here is derived from an EMBL/GenBank/DDBJ whole genome shotgun (WGS) entry which is preliminary data.</text>
</comment>
<feature type="region of interest" description="Disordered" evidence="1">
    <location>
        <begin position="864"/>
        <end position="888"/>
    </location>
</feature>
<dbReference type="EMBL" id="VRMN01000002">
    <property type="protein sequence ID" value="KAA8496867.1"/>
    <property type="molecule type" value="Genomic_DNA"/>
</dbReference>
<sequence length="888" mass="99629">MQGPSAMSVSAGDAHGNGHAQNGHAAMHGNGKSAKMVEAELAGEGEPEGFTDMDVLKGEDADAFSVHSGDEGHFSDDDETAASLLLGDQSFTRLETISARVISRLVLMDNFIYLLALIYTLTFIVLLNTKLSSEFPLGATGDSVTVARLDLDGNNAALYVDIAIKLLCFGICFVMTIIFTVRVFRLSSKQRQFEQFWVIFLGWAASTYLMPYESIISLIDLTQLDNFTRNPLEELEQNIVYAVRLFAFTMATVFYIWGTAHSYRLLRGRLTYVFYVPKLLVVYTYVVLQMSANFALDTQVSPVPFTTFFAMCKQLAQGKILGETIYLDYAVIYTVVLTVYELLVVLWVVRDIVVTRKVLNRVSYVRFRTKQIGFRFFLYDTLTFYGMFWLVYFLLCVAVPVGTQILSSFGGLTAFDSPVILYRADPVLASTDLILLVYVLTEMFVKLPADARGIKGWFKSQPPAPAETTDSNMPISYRKRESVSFSGVFEDLGANTFVMQTHVMLFNFAWYVYYHGTKKAENFKLEKDTFDFTISKLIQHKATDTNAIVVDGSDRIIVSFRGTTSAKNLKTDIAIKLRRLDATIPTARDEARIGFAEDLQWVYENPLYTKGRLHQGFSEAYQAVAEAVLIEVRDLYKAKRRPVFLTGHSLGGCLATLCSLDLALSLGLGKRELFVSTFGSPRLGNAQFRELYNQIVPIHWRFALTPDLVTKLPKIGYKHCGKKVLVTTGGELFLDPNALELKIWHGETASVLYHRKASYLLAIRGWCELHHGDEYVPPFWAWPVGPEDSKRFESLGQRSSNSSVRSRSTASKKSHTDQYRLLARDSLLNKLDGNAAYGAPVAAPKQDDVFDQWARLTRRLLITGMPSASGETKREKKSPRASPRNAPR</sequence>
<feature type="transmembrane region" description="Helical" evidence="2">
    <location>
        <begin position="376"/>
        <end position="406"/>
    </location>
</feature>
<feature type="transmembrane region" description="Helical" evidence="2">
    <location>
        <begin position="162"/>
        <end position="184"/>
    </location>
</feature>
<dbReference type="PANTHER" id="PTHR45856:SF24">
    <property type="entry name" value="FUNGAL LIPASE-LIKE DOMAIN-CONTAINING PROTEIN"/>
    <property type="match status" value="1"/>
</dbReference>
<keyword evidence="2" id="KW-0472">Membrane</keyword>
<name>A0A5J4Z2H6_PORPP</name>
<feature type="compositionally biased region" description="Low complexity" evidence="1">
    <location>
        <begin position="794"/>
        <end position="811"/>
    </location>
</feature>
<organism evidence="4 5">
    <name type="scientific">Porphyridium purpureum</name>
    <name type="common">Red alga</name>
    <name type="synonym">Porphyridium cruentum</name>
    <dbReference type="NCBI Taxonomy" id="35688"/>
    <lineage>
        <taxon>Eukaryota</taxon>
        <taxon>Rhodophyta</taxon>
        <taxon>Bangiophyceae</taxon>
        <taxon>Porphyridiales</taxon>
        <taxon>Porphyridiaceae</taxon>
        <taxon>Porphyridium</taxon>
    </lineage>
</organism>
<feature type="transmembrane region" description="Helical" evidence="2">
    <location>
        <begin position="110"/>
        <end position="127"/>
    </location>
</feature>
<accession>A0A5J4Z2H6</accession>
<dbReference type="SUPFAM" id="SSF53474">
    <property type="entry name" value="alpha/beta-Hydrolases"/>
    <property type="match status" value="1"/>
</dbReference>
<feature type="transmembrane region" description="Helical" evidence="2">
    <location>
        <begin position="270"/>
        <end position="288"/>
    </location>
</feature>
<evidence type="ECO:0000313" key="5">
    <source>
        <dbReference type="Proteomes" id="UP000324585"/>
    </source>
</evidence>
<evidence type="ECO:0000259" key="3">
    <source>
        <dbReference type="Pfam" id="PF01764"/>
    </source>
</evidence>
<dbReference type="InterPro" id="IPR002921">
    <property type="entry name" value="Fungal_lipase-type"/>
</dbReference>
<reference evidence="5" key="1">
    <citation type="journal article" date="2019" name="Nat. Commun.">
        <title>Expansion of phycobilisome linker gene families in mesophilic red algae.</title>
        <authorList>
            <person name="Lee J."/>
            <person name="Kim D."/>
            <person name="Bhattacharya D."/>
            <person name="Yoon H.S."/>
        </authorList>
    </citation>
    <scope>NUCLEOTIDE SEQUENCE [LARGE SCALE GENOMIC DNA]</scope>
    <source>
        <strain evidence="5">CCMP 1328</strain>
    </source>
</reference>
<dbReference type="Gene3D" id="3.40.50.1820">
    <property type="entry name" value="alpha/beta hydrolase"/>
    <property type="match status" value="1"/>
</dbReference>
<feature type="transmembrane region" description="Helical" evidence="2">
    <location>
        <begin position="330"/>
        <end position="349"/>
    </location>
</feature>
<dbReference type="CDD" id="cd00519">
    <property type="entry name" value="Lipase_3"/>
    <property type="match status" value="1"/>
</dbReference>
<evidence type="ECO:0000256" key="2">
    <source>
        <dbReference type="SAM" id="Phobius"/>
    </source>
</evidence>
<feature type="region of interest" description="Disordered" evidence="1">
    <location>
        <begin position="792"/>
        <end position="817"/>
    </location>
</feature>
<feature type="transmembrane region" description="Helical" evidence="2">
    <location>
        <begin position="196"/>
        <end position="219"/>
    </location>
</feature>
<dbReference type="PANTHER" id="PTHR45856">
    <property type="entry name" value="ALPHA/BETA-HYDROLASES SUPERFAMILY PROTEIN"/>
    <property type="match status" value="1"/>
</dbReference>
<dbReference type="InterPro" id="IPR029058">
    <property type="entry name" value="AB_hydrolase_fold"/>
</dbReference>
<dbReference type="AlphaFoldDB" id="A0A5J4Z2H6"/>
<evidence type="ECO:0000256" key="1">
    <source>
        <dbReference type="SAM" id="MobiDB-lite"/>
    </source>
</evidence>
<dbReference type="OMA" id="FVMQTHV"/>
<keyword evidence="2" id="KW-0812">Transmembrane</keyword>
<evidence type="ECO:0000313" key="4">
    <source>
        <dbReference type="EMBL" id="KAA8496867.1"/>
    </source>
</evidence>
<feature type="region of interest" description="Disordered" evidence="1">
    <location>
        <begin position="1"/>
        <end position="28"/>
    </location>
</feature>
<gene>
    <name evidence="4" type="ORF">FVE85_0596</name>
</gene>
<keyword evidence="5" id="KW-1185">Reference proteome</keyword>
<feature type="domain" description="Fungal lipase-type" evidence="3">
    <location>
        <begin position="557"/>
        <end position="715"/>
    </location>
</feature>
<dbReference type="GO" id="GO:0006629">
    <property type="term" value="P:lipid metabolic process"/>
    <property type="evidence" value="ECO:0007669"/>
    <property type="project" value="InterPro"/>
</dbReference>
<feature type="transmembrane region" description="Helical" evidence="2">
    <location>
        <begin position="643"/>
        <end position="668"/>
    </location>
</feature>
<protein>
    <submittedName>
        <fullName evidence="4">Phospholipase A1-II 1</fullName>
    </submittedName>
</protein>
<dbReference type="OrthoDB" id="2018at2759"/>
<proteinExistence type="predicted"/>
<dbReference type="InterPro" id="IPR051218">
    <property type="entry name" value="Sec_MonoDiacylglyc_Lipase"/>
</dbReference>
<feature type="transmembrane region" description="Helical" evidence="2">
    <location>
        <begin position="239"/>
        <end position="258"/>
    </location>
</feature>